<reference evidence="2 3" key="1">
    <citation type="submission" date="2023-11" db="EMBL/GenBank/DDBJ databases">
        <title>Plant-associative lifestyle of Vibrio porteresiae and its evolutionary dynamics.</title>
        <authorList>
            <person name="Rameshkumar N."/>
            <person name="Kirti K."/>
        </authorList>
    </citation>
    <scope>NUCLEOTIDE SEQUENCE [LARGE SCALE GENOMIC DNA]</scope>
    <source>
        <strain evidence="2 3">MSSRF7</strain>
    </source>
</reference>
<dbReference type="RefSeq" id="WP_318585409.1">
    <property type="nucleotide sequence ID" value="NZ_JAWRCP010000002.1"/>
</dbReference>
<dbReference type="Proteomes" id="UP001279860">
    <property type="component" value="Unassembled WGS sequence"/>
</dbReference>
<evidence type="ECO:0000259" key="1">
    <source>
        <dbReference type="Pfam" id="PF08400"/>
    </source>
</evidence>
<dbReference type="InterPro" id="IPR008969">
    <property type="entry name" value="CarboxyPept-like_regulatory"/>
</dbReference>
<dbReference type="InterPro" id="IPR013609">
    <property type="entry name" value="Stf-like_N"/>
</dbReference>
<protein>
    <submittedName>
        <fullName evidence="2">Prophage tail fiber N-terminal domain-containing protein</fullName>
    </submittedName>
</protein>
<comment type="caution">
    <text evidence="2">The sequence shown here is derived from an EMBL/GenBank/DDBJ whole genome shotgun (WGS) entry which is preliminary data.</text>
</comment>
<sequence length="801" mass="87101">MIKLTGQLTDIGGNPIPNGIIEFVSKRNSGESLNNSLVTERADINGNYSFSLKYGEFYVYAQVSRQSDVEPLGEAVITDDVVGELTLEEILKLSQPLYPEEIQEMKNILAEIHHVQTDVEKNKSITSDLVEQSKVLAQRAVQSEQQAGKYASDAEGFKDATGLLLSQAQEAAQDASNSSEQASVSSVSAKNSALSAEESAQKSADSEGVVLKQADMVAGIATQVESDKSEINAMKADVEILKSDSEVFKNQSSIFADAAATSSREASVSASESREWAVGPGANTIEESANNNNAKYWAQIAKNNANQTFKSGGWFTPSDIQEYPDASSIEVDTIWIIRFGDEYTTYTYTGGVLSGITVKNGWLLFYDTPSDEWFYIPTSLTGASSVNGITPDSAGNIALSSSSFPDILSSGDINDALSAKVDLSDSRLSDPREWSAATVSQSEAESGTDTVRRAWTVQRIWQSISAWWNASSFKVKLDSIEDGATSNATNSELRDRSTHTGTQGISTITGLQAELDRKINQNQDATAATLPVGDSPRGSEAEIRYNRTLKRFEGWDVENEIFSGLGGGGVSNLEIKTGSFEVSKRGAYAWDLSSEVNKIVTVPEGFSDNDWFFLHIMNWPDSDGFYVTIQLVNESFGIGSEFDSLIVDRRCSLTFQKISGAWNIVDGIGLNGNYSGLENRLKSVEQYPTAWIEIGANGHASFLSNAYSGDGETYCRWLDRETYQIKGILRGAVDSAPVVKLPDGYESGNAVYQFFVFGADSDKSAPYAHIKPESKSVIALAGKVTSWAMFDWQVYVKKVES</sequence>
<dbReference type="SUPFAM" id="SSF49464">
    <property type="entry name" value="Carboxypeptidase regulatory domain-like"/>
    <property type="match status" value="1"/>
</dbReference>
<dbReference type="Pfam" id="PF08400">
    <property type="entry name" value="phage_tail_N"/>
    <property type="match status" value="1"/>
</dbReference>
<evidence type="ECO:0000313" key="3">
    <source>
        <dbReference type="Proteomes" id="UP001279860"/>
    </source>
</evidence>
<accession>A0ABU4IZA3</accession>
<keyword evidence="3" id="KW-1185">Reference proteome</keyword>
<dbReference type="EMBL" id="JAWRCP010000002">
    <property type="protein sequence ID" value="MDW6094056.1"/>
    <property type="molecule type" value="Genomic_DNA"/>
</dbReference>
<gene>
    <name evidence="2" type="ORF">SBX64_16070</name>
</gene>
<evidence type="ECO:0000313" key="2">
    <source>
        <dbReference type="EMBL" id="MDW6094056.1"/>
    </source>
</evidence>
<organism evidence="2 3">
    <name type="scientific">Vibrio rhizosphaerae</name>
    <dbReference type="NCBI Taxonomy" id="398736"/>
    <lineage>
        <taxon>Bacteria</taxon>
        <taxon>Pseudomonadati</taxon>
        <taxon>Pseudomonadota</taxon>
        <taxon>Gammaproteobacteria</taxon>
        <taxon>Vibrionales</taxon>
        <taxon>Vibrionaceae</taxon>
        <taxon>Vibrio</taxon>
    </lineage>
</organism>
<feature type="domain" description="Lambda-like tail fibre protein N-terminal" evidence="1">
    <location>
        <begin position="2"/>
        <end position="123"/>
    </location>
</feature>
<proteinExistence type="predicted"/>
<name>A0ABU4IZA3_9VIBR</name>